<evidence type="ECO:0000256" key="4">
    <source>
        <dbReference type="SAM" id="Phobius"/>
    </source>
</evidence>
<dbReference type="Pfam" id="PF07730">
    <property type="entry name" value="HisKA_3"/>
    <property type="match status" value="1"/>
</dbReference>
<dbReference type="CDD" id="cd01007">
    <property type="entry name" value="PBP2_BvgS_HisK_like"/>
    <property type="match status" value="1"/>
</dbReference>
<dbReference type="Gene3D" id="1.20.5.1930">
    <property type="match status" value="1"/>
</dbReference>
<dbReference type="InterPro" id="IPR001638">
    <property type="entry name" value="Solute-binding_3/MltF_N"/>
</dbReference>
<keyword evidence="3" id="KW-0902">Two-component regulatory system</keyword>
<dbReference type="InterPro" id="IPR011712">
    <property type="entry name" value="Sig_transdc_His_kin_sub3_dim/P"/>
</dbReference>
<evidence type="ECO:0000256" key="1">
    <source>
        <dbReference type="ARBA" id="ARBA00022679"/>
    </source>
</evidence>
<dbReference type="CDD" id="cd00130">
    <property type="entry name" value="PAS"/>
    <property type="match status" value="2"/>
</dbReference>
<evidence type="ECO:0000259" key="5">
    <source>
        <dbReference type="PROSITE" id="PS50109"/>
    </source>
</evidence>
<dbReference type="InterPro" id="IPR050482">
    <property type="entry name" value="Sensor_HK_TwoCompSys"/>
</dbReference>
<proteinExistence type="predicted"/>
<dbReference type="PROSITE" id="PS50109">
    <property type="entry name" value="HIS_KIN"/>
    <property type="match status" value="1"/>
</dbReference>
<dbReference type="EMBL" id="JAJBZT010000003">
    <property type="protein sequence ID" value="MCB6183200.1"/>
    <property type="molecule type" value="Genomic_DNA"/>
</dbReference>
<evidence type="ECO:0000256" key="2">
    <source>
        <dbReference type="ARBA" id="ARBA00022777"/>
    </source>
</evidence>
<feature type="domain" description="PAS" evidence="6">
    <location>
        <begin position="332"/>
        <end position="375"/>
    </location>
</feature>
<dbReference type="InterPro" id="IPR036890">
    <property type="entry name" value="HATPase_C_sf"/>
</dbReference>
<dbReference type="CDD" id="cd16917">
    <property type="entry name" value="HATPase_UhpB-NarQ-NarX-like"/>
    <property type="match status" value="1"/>
</dbReference>
<dbReference type="InterPro" id="IPR035965">
    <property type="entry name" value="PAS-like_dom_sf"/>
</dbReference>
<feature type="transmembrane region" description="Helical" evidence="4">
    <location>
        <begin position="282"/>
        <end position="301"/>
    </location>
</feature>
<dbReference type="SUPFAM" id="SSF55874">
    <property type="entry name" value="ATPase domain of HSP90 chaperone/DNA topoisomerase II/histidine kinase"/>
    <property type="match status" value="1"/>
</dbReference>
<dbReference type="InterPro" id="IPR000700">
    <property type="entry name" value="PAS-assoc_C"/>
</dbReference>
<protein>
    <submittedName>
        <fullName evidence="8">Transporter substrate-binding domain-containing protein</fullName>
    </submittedName>
</protein>
<dbReference type="Gene3D" id="3.30.450.20">
    <property type="entry name" value="PAS domain"/>
    <property type="match status" value="2"/>
</dbReference>
<dbReference type="InterPro" id="IPR000014">
    <property type="entry name" value="PAS"/>
</dbReference>
<dbReference type="Pfam" id="PF08447">
    <property type="entry name" value="PAS_3"/>
    <property type="match status" value="1"/>
</dbReference>
<dbReference type="SUPFAM" id="SSF53850">
    <property type="entry name" value="Periplasmic binding protein-like II"/>
    <property type="match status" value="1"/>
</dbReference>
<dbReference type="Pfam" id="PF00497">
    <property type="entry name" value="SBP_bac_3"/>
    <property type="match status" value="1"/>
</dbReference>
<dbReference type="Gene3D" id="3.30.565.10">
    <property type="entry name" value="Histidine kinase-like ATPase, C-terminal domain"/>
    <property type="match status" value="1"/>
</dbReference>
<dbReference type="InterPro" id="IPR013655">
    <property type="entry name" value="PAS_fold_3"/>
</dbReference>
<sequence length="808" mass="92416">MAKFCPDMLASFKKFIFFRVFFSLCLIGLQFPVSAAQVSWSSAEMAWFKSHPVIRVGLSTNEPFTQIDPRTGTVVGYIPPFLVQLQKQMGVRLQPIWYASSTELDEAFRLRQIDIVVPKVQTPEALKNAIFSDPFLRLSNKLLVRNDYRGEAVLEELYDVRLSVVANSPVAGFLNRNYPILPQQAYLSESEAALAVVQGKADMVVLDQAKSTWLIRQTAYARLRIIGESGYNSLFRIAVRSDWPLLAHILDKAIASVPDNEMRSLYNRWMLPPQPQLLDSRWFWGAVSAALLMLAIWMGWLTHVNRRLRKQTQDQLIQLEHELWERQQMTSQLSQTQFTVDHSTVGVFQVNWDGRIQYANQAAAKLIEYTSLELVRLRLQQVMPQFTVDSWLDFWHDLRSRQSATFEGVLEKRNGGRVAVEVTASYLAWAESEYIVCFMTDITERLRIEKALRQSEARFKGIASNVPGVVFQLERSLISEEVNLTYLSDGSSLLLGYAPAEILNKDLEFSLLIHDEDRTSFERSWRMARDRLADWHWQGRIIRRDQTVFWVDLKAEIRRLESGTVVWDGILWDITNNKQNELSLLATGERLRELSVHLESVREEEKAKIAREVHDELGQVLTALKLETSLCELSFAANHPALQERLTGMKKLIDQTIKMVRDVASALRPPVLDLGLAAALDWYARRFEARFGLPVAVTIADDVPFLDEMESTALFRVVQEALTNVARHADAGSVRIDLVMRDEVLILTIADDGKGFDIHQSKEERSFGLIGIRERIEMIGGEFTIDSRLYHGTVLLIQVPMKEKVRTS</sequence>
<keyword evidence="4" id="KW-0472">Membrane</keyword>
<dbReference type="PANTHER" id="PTHR24421">
    <property type="entry name" value="NITRATE/NITRITE SENSOR PROTEIN NARX-RELATED"/>
    <property type="match status" value="1"/>
</dbReference>
<name>A0ABS8D4S8_9NEIS</name>
<dbReference type="InterPro" id="IPR005467">
    <property type="entry name" value="His_kinase_dom"/>
</dbReference>
<evidence type="ECO:0000259" key="6">
    <source>
        <dbReference type="PROSITE" id="PS50112"/>
    </source>
</evidence>
<evidence type="ECO:0000259" key="7">
    <source>
        <dbReference type="PROSITE" id="PS50113"/>
    </source>
</evidence>
<evidence type="ECO:0000313" key="8">
    <source>
        <dbReference type="EMBL" id="MCB6183200.1"/>
    </source>
</evidence>
<dbReference type="SMART" id="SM00086">
    <property type="entry name" value="PAC"/>
    <property type="match status" value="2"/>
</dbReference>
<gene>
    <name evidence="8" type="ORF">LIN78_06555</name>
</gene>
<organism evidence="8 9">
    <name type="scientific">Leeia speluncae</name>
    <dbReference type="NCBI Taxonomy" id="2884804"/>
    <lineage>
        <taxon>Bacteria</taxon>
        <taxon>Pseudomonadati</taxon>
        <taxon>Pseudomonadota</taxon>
        <taxon>Betaproteobacteria</taxon>
        <taxon>Neisseriales</taxon>
        <taxon>Leeiaceae</taxon>
        <taxon>Leeia</taxon>
    </lineage>
</organism>
<dbReference type="InterPro" id="IPR001610">
    <property type="entry name" value="PAC"/>
</dbReference>
<feature type="domain" description="Histidine kinase" evidence="5">
    <location>
        <begin position="608"/>
        <end position="803"/>
    </location>
</feature>
<dbReference type="SMART" id="SM00091">
    <property type="entry name" value="PAS"/>
    <property type="match status" value="2"/>
</dbReference>
<comment type="caution">
    <text evidence="8">The sequence shown here is derived from an EMBL/GenBank/DDBJ whole genome shotgun (WGS) entry which is preliminary data.</text>
</comment>
<dbReference type="Gene3D" id="3.40.190.10">
    <property type="entry name" value="Periplasmic binding protein-like II"/>
    <property type="match status" value="2"/>
</dbReference>
<dbReference type="SMART" id="SM00062">
    <property type="entry name" value="PBPb"/>
    <property type="match status" value="1"/>
</dbReference>
<keyword evidence="9" id="KW-1185">Reference proteome</keyword>
<dbReference type="PANTHER" id="PTHR24421:SF59">
    <property type="entry name" value="OXYGEN SENSOR HISTIDINE KINASE NREB"/>
    <property type="match status" value="1"/>
</dbReference>
<dbReference type="SMART" id="SM00387">
    <property type="entry name" value="HATPase_c"/>
    <property type="match status" value="1"/>
</dbReference>
<keyword evidence="2" id="KW-0418">Kinase</keyword>
<reference evidence="8" key="1">
    <citation type="submission" date="2021-10" db="EMBL/GenBank/DDBJ databases">
        <title>The complete genome sequence of Leeia sp. TBRC 13508.</title>
        <authorList>
            <person name="Charoenyingcharoen P."/>
            <person name="Yukphan P."/>
        </authorList>
    </citation>
    <scope>NUCLEOTIDE SEQUENCE</scope>
    <source>
        <strain evidence="8">TBRC 13508</strain>
    </source>
</reference>
<dbReference type="InterPro" id="IPR003594">
    <property type="entry name" value="HATPase_dom"/>
</dbReference>
<dbReference type="RefSeq" id="WP_227179748.1">
    <property type="nucleotide sequence ID" value="NZ_JAJBZT010000003.1"/>
</dbReference>
<feature type="domain" description="PAS" evidence="6">
    <location>
        <begin position="455"/>
        <end position="532"/>
    </location>
</feature>
<dbReference type="SUPFAM" id="SSF55785">
    <property type="entry name" value="PYP-like sensor domain (PAS domain)"/>
    <property type="match status" value="2"/>
</dbReference>
<dbReference type="Pfam" id="PF13426">
    <property type="entry name" value="PAS_9"/>
    <property type="match status" value="1"/>
</dbReference>
<evidence type="ECO:0000313" key="9">
    <source>
        <dbReference type="Proteomes" id="UP001165395"/>
    </source>
</evidence>
<keyword evidence="4" id="KW-1133">Transmembrane helix</keyword>
<dbReference type="NCBIfam" id="TIGR00229">
    <property type="entry name" value="sensory_box"/>
    <property type="match status" value="2"/>
</dbReference>
<dbReference type="PROSITE" id="PS50112">
    <property type="entry name" value="PAS"/>
    <property type="match status" value="2"/>
</dbReference>
<dbReference type="PROSITE" id="PS50113">
    <property type="entry name" value="PAC"/>
    <property type="match status" value="1"/>
</dbReference>
<feature type="domain" description="PAC" evidence="7">
    <location>
        <begin position="404"/>
        <end position="454"/>
    </location>
</feature>
<accession>A0ABS8D4S8</accession>
<dbReference type="Proteomes" id="UP001165395">
    <property type="component" value="Unassembled WGS sequence"/>
</dbReference>
<dbReference type="Pfam" id="PF02518">
    <property type="entry name" value="HATPase_c"/>
    <property type="match status" value="1"/>
</dbReference>
<keyword evidence="1" id="KW-0808">Transferase</keyword>
<evidence type="ECO:0000256" key="3">
    <source>
        <dbReference type="ARBA" id="ARBA00023012"/>
    </source>
</evidence>
<keyword evidence="4" id="KW-0812">Transmembrane</keyword>